<comment type="similarity">
    <text evidence="9 10">Belongs to the peroxidase family. Peroxidase/catalase subfamily.</text>
</comment>
<gene>
    <name evidence="12" type="primary">KATG2</name>
    <name evidence="9" type="synonym">katG</name>
    <name evidence="12" type="ORF">SLS53_004322</name>
</gene>
<feature type="chain" id="PRO_5042651723" description="Catalase-peroxidase" evidence="9 10">
    <location>
        <begin position="24"/>
        <end position="789"/>
    </location>
</feature>
<feature type="site" description="Transition state stabilizer" evidence="9">
    <location>
        <position position="140"/>
    </location>
</feature>
<dbReference type="NCBIfam" id="NF011635">
    <property type="entry name" value="PRK15061.1"/>
    <property type="match status" value="1"/>
</dbReference>
<feature type="cross-link" description="Tryptophyl-tyrosyl-methioninium (Tyr-Met) (with Trp-143)" evidence="9">
    <location>
        <begin position="276"/>
        <end position="302"/>
    </location>
</feature>
<dbReference type="PRINTS" id="PR00460">
    <property type="entry name" value="BPEROXIDASE"/>
</dbReference>
<dbReference type="InterPro" id="IPR000763">
    <property type="entry name" value="Catalase_peroxidase"/>
</dbReference>
<evidence type="ECO:0000313" key="12">
    <source>
        <dbReference type="EMBL" id="KAK7743237.1"/>
    </source>
</evidence>
<comment type="function">
    <text evidence="9">Bifunctional enzyme with both catalase and broad-spectrum peroxidase activity. Confers resistance to H(2)O(2) in hyphae. May play an antioxidative role in fungal defense against the host-produced H(2)O(2) (oxidative burst) at the early stage of plant infection.</text>
</comment>
<dbReference type="EC" id="1.11.1.21" evidence="9 10"/>
<dbReference type="GO" id="GO:0070301">
    <property type="term" value="P:cellular response to hydrogen peroxide"/>
    <property type="evidence" value="ECO:0007669"/>
    <property type="project" value="TreeGrafter"/>
</dbReference>
<protein>
    <recommendedName>
        <fullName evidence="9 10">Catalase-peroxidase</fullName>
        <shortName evidence="9">CP</shortName>
        <ecNumber evidence="9 10">1.11.1.21</ecNumber>
    </recommendedName>
    <alternativeName>
        <fullName evidence="9">Peroxidase/catalase</fullName>
    </alternativeName>
</protein>
<keyword evidence="4 9" id="KW-0560">Oxidoreductase</keyword>
<dbReference type="PRINTS" id="PR00458">
    <property type="entry name" value="PEROXIDASE"/>
</dbReference>
<keyword evidence="6 9" id="KW-0376">Hydrogen peroxide</keyword>
<dbReference type="InterPro" id="IPR019793">
    <property type="entry name" value="Peroxidases_heam-ligand_BS"/>
</dbReference>
<evidence type="ECO:0000256" key="10">
    <source>
        <dbReference type="RuleBase" id="RU003451"/>
    </source>
</evidence>
<comment type="subunit">
    <text evidence="9">Homodimer; disulfide-linked.</text>
</comment>
<keyword evidence="13" id="KW-1185">Reference proteome</keyword>
<proteinExistence type="inferred from homology"/>
<evidence type="ECO:0000256" key="3">
    <source>
        <dbReference type="ARBA" id="ARBA00022723"/>
    </source>
</evidence>
<dbReference type="GO" id="GO:0046872">
    <property type="term" value="F:metal ion binding"/>
    <property type="evidence" value="ECO:0007669"/>
    <property type="project" value="UniProtKB-KW"/>
</dbReference>
<keyword evidence="5 9" id="KW-0408">Iron</keyword>
<organism evidence="12 13">
    <name type="scientific">Cytospora paraplurivora</name>
    <dbReference type="NCBI Taxonomy" id="2898453"/>
    <lineage>
        <taxon>Eukaryota</taxon>
        <taxon>Fungi</taxon>
        <taxon>Dikarya</taxon>
        <taxon>Ascomycota</taxon>
        <taxon>Pezizomycotina</taxon>
        <taxon>Sordariomycetes</taxon>
        <taxon>Sordariomycetidae</taxon>
        <taxon>Diaporthales</taxon>
        <taxon>Cytosporaceae</taxon>
        <taxon>Cytospora</taxon>
    </lineage>
</organism>
<keyword evidence="1 9" id="KW-0575">Peroxidase</keyword>
<evidence type="ECO:0000256" key="1">
    <source>
        <dbReference type="ARBA" id="ARBA00022559"/>
    </source>
</evidence>
<feature type="binding site" description="axial binding residue" evidence="9">
    <location>
        <position position="317"/>
    </location>
    <ligand>
        <name>heme</name>
        <dbReference type="ChEBI" id="CHEBI:30413"/>
    </ligand>
    <ligandPart>
        <name>Fe</name>
        <dbReference type="ChEBI" id="CHEBI:18248"/>
    </ligandPart>
</feature>
<dbReference type="PROSITE" id="PS00435">
    <property type="entry name" value="PEROXIDASE_1"/>
    <property type="match status" value="1"/>
</dbReference>
<evidence type="ECO:0000256" key="8">
    <source>
        <dbReference type="ARBA" id="ARBA00051651"/>
    </source>
</evidence>
<dbReference type="PANTHER" id="PTHR30555">
    <property type="entry name" value="HYDROPEROXIDASE I, BIFUNCTIONAL CATALASE-PEROXIDASE"/>
    <property type="match status" value="1"/>
</dbReference>
<reference evidence="12 13" key="1">
    <citation type="journal article" date="2023" name="PLoS ONE">
        <title>Cytospora paraplurivora sp. nov. isolated from orchards with fruit tree decline syndrome in Ontario, Canada.</title>
        <authorList>
            <person name="Ilyukhin E."/>
            <person name="Nguyen H.D.T."/>
            <person name="Castle A.J."/>
            <person name="Ellouze W."/>
        </authorList>
    </citation>
    <scope>NUCLEOTIDE SEQUENCE [LARGE SCALE GENOMIC DNA]</scope>
    <source>
        <strain evidence="12 13">FDS-564</strain>
    </source>
</reference>
<evidence type="ECO:0000256" key="9">
    <source>
        <dbReference type="HAMAP-Rule" id="MF_03108"/>
    </source>
</evidence>
<comment type="PTM">
    <text evidence="9">Formation of the three residue Trp-Tyr-Met cross-link is important for the catalase, but not the peroxidase activity of the enzyme.</text>
</comment>
<comment type="catalytic activity">
    <reaction evidence="7 9 10">
        <text>2 H2O2 = O2 + 2 H2O</text>
        <dbReference type="Rhea" id="RHEA:20309"/>
        <dbReference type="ChEBI" id="CHEBI:15377"/>
        <dbReference type="ChEBI" id="CHEBI:15379"/>
        <dbReference type="ChEBI" id="CHEBI:16240"/>
        <dbReference type="EC" id="1.11.1.21"/>
    </reaction>
</comment>
<sequence length="789" mass="85769" precursor="true">MLSSPSLQDFLTALLVATPLVSAASCPFAAQQQQGRSDPPTRRSDVANAEATSSFGVCSEKSNIAGGGTRSRDWFPCQLRLDVLRQNAAENNPYGGDFDYIAAFNSLDYDAVKADIKALLTESQDWWPADFGHYGGLLIRLAWHNAGTYRAFDGRGGAGQGQQRFSPLNSWPDNANLDKGRRLLWPIKQKYGRKISWGDLIELAGNVALEDMGFPTLGFGGGRVDTWQSDEAIYWGSEQTWFPKGNEDRYNGSTDFYERADRLEVPLAATHMGLIYVNPEGPDGIPDPLASALDIRETFFRMGMNDTETVALIAGGHAFGKTHGAASSTEYVGAVPEAADLGEQQLGWANSYKSGVLADAITSGIEVVWSKTPTRWGNHFIHSLLDNTWTVQTGPGGAKQWIALNGSRDYPSADNSSYNLPRMMTSDIALRADPIYNAIVKEYYNNFTKLTHDFAYAWFKLTHRDMGPVSRYLGPEVPAERLIWQDPLPETNGTTLSDSAIATLKQQILNSGLNTSDLISTAWAAASTYRHTDKRGGANGARIRLEPQISWAINNAGGTNLTTVLNALESVKASSSTSVSLADLIVLGGAAAIEKAAQDAGYTNATVPFVPGRVDATQDQTDVSTFKYLEPRIDGFRNYGRGDNRGRTEEHLVDRANLLGLTAPELTVLVGGLRVLNTNADGSSHGVLTNTPGKLTNDWFVNLLDIGTKWANTTDSGEIWQGTNRTTGAASWTATRADLVFGSHAELRAIAEVYAMADGGEKFVTDFVAAWNKVMNADRFDVHLGNIYL</sequence>
<dbReference type="PROSITE" id="PS50873">
    <property type="entry name" value="PEROXIDASE_4"/>
    <property type="match status" value="1"/>
</dbReference>
<keyword evidence="3 9" id="KW-0479">Metal-binding</keyword>
<comment type="cofactor">
    <cofactor evidence="9">
        <name>heme b</name>
        <dbReference type="ChEBI" id="CHEBI:60344"/>
    </cofactor>
    <text evidence="9">Binds 1 heme b (iron(II)-protoporphyrin IX) group per monomer.</text>
</comment>
<dbReference type="SUPFAM" id="SSF48113">
    <property type="entry name" value="Heme-dependent peroxidases"/>
    <property type="match status" value="2"/>
</dbReference>
<feature type="cross-link" description="Tryptophyl-tyrosyl-methioninium (Trp-Tyr) (with Met-302)" evidence="9">
    <location>
        <begin position="143"/>
        <end position="276"/>
    </location>
</feature>
<comment type="catalytic activity">
    <reaction evidence="8 9 10">
        <text>H2O2 + AH2 = A + 2 H2O</text>
        <dbReference type="Rhea" id="RHEA:30275"/>
        <dbReference type="ChEBI" id="CHEBI:13193"/>
        <dbReference type="ChEBI" id="CHEBI:15377"/>
        <dbReference type="ChEBI" id="CHEBI:16240"/>
        <dbReference type="ChEBI" id="CHEBI:17499"/>
        <dbReference type="EC" id="1.11.1.21"/>
    </reaction>
</comment>
<dbReference type="Gene3D" id="1.10.520.10">
    <property type="match status" value="2"/>
</dbReference>
<dbReference type="PROSITE" id="PS00436">
    <property type="entry name" value="PEROXIDASE_2"/>
    <property type="match status" value="1"/>
</dbReference>
<evidence type="ECO:0000256" key="2">
    <source>
        <dbReference type="ARBA" id="ARBA00022617"/>
    </source>
</evidence>
<dbReference type="FunFam" id="1.10.520.10:FF:000002">
    <property type="entry name" value="Catalase-peroxidase"/>
    <property type="match status" value="1"/>
</dbReference>
<feature type="domain" description="Plant heme peroxidase family profile" evidence="11">
    <location>
        <begin position="195"/>
        <end position="480"/>
    </location>
</feature>
<dbReference type="Proteomes" id="UP001320245">
    <property type="component" value="Unassembled WGS sequence"/>
</dbReference>
<dbReference type="HAMAP" id="MF_01961">
    <property type="entry name" value="Catal_peroxid"/>
    <property type="match status" value="1"/>
</dbReference>
<evidence type="ECO:0000256" key="6">
    <source>
        <dbReference type="ARBA" id="ARBA00023324"/>
    </source>
</evidence>
<name>A0AAN9YHP7_9PEZI</name>
<dbReference type="GO" id="GO:0005576">
    <property type="term" value="C:extracellular region"/>
    <property type="evidence" value="ECO:0007669"/>
    <property type="project" value="UniProtKB-SubCell"/>
</dbReference>
<dbReference type="Gene3D" id="1.10.420.10">
    <property type="entry name" value="Peroxidase, domain 2"/>
    <property type="match status" value="2"/>
</dbReference>
<dbReference type="GO" id="GO:0042744">
    <property type="term" value="P:hydrogen peroxide catabolic process"/>
    <property type="evidence" value="ECO:0007669"/>
    <property type="project" value="UniProtKB-KW"/>
</dbReference>
<keyword evidence="9" id="KW-0964">Secreted</keyword>
<dbReference type="EMBL" id="JAJSPL020000014">
    <property type="protein sequence ID" value="KAK7743237.1"/>
    <property type="molecule type" value="Genomic_DNA"/>
</dbReference>
<keyword evidence="2 9" id="KW-0349">Heme</keyword>
<evidence type="ECO:0000256" key="7">
    <source>
        <dbReference type="ARBA" id="ARBA00049145"/>
    </source>
</evidence>
<dbReference type="GO" id="GO:0020037">
    <property type="term" value="F:heme binding"/>
    <property type="evidence" value="ECO:0007669"/>
    <property type="project" value="InterPro"/>
</dbReference>
<feature type="active site" description="Proton acceptor" evidence="9">
    <location>
        <position position="144"/>
    </location>
</feature>
<dbReference type="GO" id="GO:0004096">
    <property type="term" value="F:catalase activity"/>
    <property type="evidence" value="ECO:0007669"/>
    <property type="project" value="UniProtKB-UniRule"/>
</dbReference>
<evidence type="ECO:0000313" key="13">
    <source>
        <dbReference type="Proteomes" id="UP001320245"/>
    </source>
</evidence>
<dbReference type="InterPro" id="IPR002016">
    <property type="entry name" value="Haem_peroxidase"/>
</dbReference>
<dbReference type="InterPro" id="IPR010255">
    <property type="entry name" value="Haem_peroxidase_sf"/>
</dbReference>
<keyword evidence="9" id="KW-1015">Disulfide bond</keyword>
<comment type="subcellular location">
    <subcellularLocation>
        <location evidence="9">Secreted</location>
    </subcellularLocation>
</comment>
<dbReference type="NCBIfam" id="TIGR00198">
    <property type="entry name" value="cat_per_HPI"/>
    <property type="match status" value="1"/>
</dbReference>
<dbReference type="PANTHER" id="PTHR30555:SF0">
    <property type="entry name" value="CATALASE-PEROXIDASE"/>
    <property type="match status" value="1"/>
</dbReference>
<comment type="caution">
    <text evidence="12">The sequence shown here is derived from an EMBL/GenBank/DDBJ whole genome shotgun (WGS) entry which is preliminary data.</text>
</comment>
<dbReference type="FunFam" id="1.10.420.10:FF:000004">
    <property type="entry name" value="Catalase-peroxidase"/>
    <property type="match status" value="1"/>
</dbReference>
<dbReference type="InterPro" id="IPR019794">
    <property type="entry name" value="Peroxidases_AS"/>
</dbReference>
<evidence type="ECO:0000259" key="11">
    <source>
        <dbReference type="PROSITE" id="PS50873"/>
    </source>
</evidence>
<evidence type="ECO:0000256" key="4">
    <source>
        <dbReference type="ARBA" id="ARBA00023002"/>
    </source>
</evidence>
<dbReference type="GO" id="GO:0005829">
    <property type="term" value="C:cytosol"/>
    <property type="evidence" value="ECO:0007669"/>
    <property type="project" value="TreeGrafter"/>
</dbReference>
<dbReference type="AlphaFoldDB" id="A0AAN9YHP7"/>
<evidence type="ECO:0000256" key="5">
    <source>
        <dbReference type="ARBA" id="ARBA00023004"/>
    </source>
</evidence>
<accession>A0AAN9YHP7</accession>
<dbReference type="Pfam" id="PF00141">
    <property type="entry name" value="peroxidase"/>
    <property type="match status" value="2"/>
</dbReference>
<keyword evidence="9 10" id="KW-0732">Signal</keyword>
<feature type="signal peptide" evidence="9 10">
    <location>
        <begin position="1"/>
        <end position="23"/>
    </location>
</feature>